<organism evidence="12 13">
    <name type="scientific">Dinghuibacter silviterrae</name>
    <dbReference type="NCBI Taxonomy" id="1539049"/>
    <lineage>
        <taxon>Bacteria</taxon>
        <taxon>Pseudomonadati</taxon>
        <taxon>Bacteroidota</taxon>
        <taxon>Chitinophagia</taxon>
        <taxon>Chitinophagales</taxon>
        <taxon>Chitinophagaceae</taxon>
        <taxon>Dinghuibacter</taxon>
    </lineage>
</organism>
<accession>A0A4R8DSP0</accession>
<dbReference type="GO" id="GO:0005886">
    <property type="term" value="C:plasma membrane"/>
    <property type="evidence" value="ECO:0007669"/>
    <property type="project" value="UniProtKB-SubCell"/>
</dbReference>
<dbReference type="OrthoDB" id="1522160at2"/>
<comment type="subcellular location">
    <subcellularLocation>
        <location evidence="1">Cell membrane</location>
        <topology evidence="1">Multi-pass membrane protein</topology>
    </subcellularLocation>
</comment>
<name>A0A4R8DSP0_9BACT</name>
<protein>
    <submittedName>
        <fullName evidence="12">ATP-binding cassette subfamily B protein</fullName>
    </submittedName>
</protein>
<dbReference type="PANTHER" id="PTHR43394">
    <property type="entry name" value="ATP-DEPENDENT PERMEASE MDL1, MITOCHONDRIAL"/>
    <property type="match status" value="1"/>
</dbReference>
<keyword evidence="5" id="KW-0547">Nucleotide-binding</keyword>
<dbReference type="InterPro" id="IPR036640">
    <property type="entry name" value="ABC1_TM_sf"/>
</dbReference>
<dbReference type="SUPFAM" id="SSF90123">
    <property type="entry name" value="ABC transporter transmembrane region"/>
    <property type="match status" value="1"/>
</dbReference>
<proteinExistence type="predicted"/>
<comment type="caution">
    <text evidence="12">The sequence shown here is derived from an EMBL/GenBank/DDBJ whole genome shotgun (WGS) entry which is preliminary data.</text>
</comment>
<feature type="transmembrane region" description="Helical" evidence="9">
    <location>
        <begin position="178"/>
        <end position="196"/>
    </location>
</feature>
<dbReference type="InterPro" id="IPR027417">
    <property type="entry name" value="P-loop_NTPase"/>
</dbReference>
<dbReference type="InterPro" id="IPR017871">
    <property type="entry name" value="ABC_transporter-like_CS"/>
</dbReference>
<dbReference type="PROSITE" id="PS50929">
    <property type="entry name" value="ABC_TM1F"/>
    <property type="match status" value="1"/>
</dbReference>
<dbReference type="GO" id="GO:0015421">
    <property type="term" value="F:ABC-type oligopeptide transporter activity"/>
    <property type="evidence" value="ECO:0007669"/>
    <property type="project" value="TreeGrafter"/>
</dbReference>
<evidence type="ECO:0000256" key="8">
    <source>
        <dbReference type="ARBA" id="ARBA00023136"/>
    </source>
</evidence>
<evidence type="ECO:0000256" key="9">
    <source>
        <dbReference type="SAM" id="Phobius"/>
    </source>
</evidence>
<dbReference type="EMBL" id="SODV01000001">
    <property type="protein sequence ID" value="TDX00171.1"/>
    <property type="molecule type" value="Genomic_DNA"/>
</dbReference>
<evidence type="ECO:0000313" key="13">
    <source>
        <dbReference type="Proteomes" id="UP000294498"/>
    </source>
</evidence>
<evidence type="ECO:0000256" key="2">
    <source>
        <dbReference type="ARBA" id="ARBA00022448"/>
    </source>
</evidence>
<sequence length="605" mass="67400">MKLLLFYLKPYKWIVLLALGLAAINQAFSMLDPIYLGKIIDMFANHPHNFNAGKDYKNFVPGAPRSAAQYALGVAKYLGILIGVAMVSRIAKAFQDYYSQVIVQKFGATIFTDGLKRSMALPFNEFEDQRSGETLSTLTKVRADTEKFILSFVNVLFGILVGVVFVCIYSFVLHWSIVPMYVGGMLILSWMTSVLSRRIKGIQKKIVAETNALAGSTTESLRNIELVKSLGLTNQEIKRLNQNTFKILGLELKKVKNIRPLNFAQGTFVNFLRQSIMFLLLWLVFQSHITAGQVMTMLFYSFFIFGPLQDLGNIILSYREAEASLKNFHDLMQKPVEEEPLHPIHLGAIQTLSFENVGFQHRSASQKAVQDISFKADKGETIAFVGPSGSGKTTLMKLLVGLYQPQDGRITYNHIDGKDIHLDDLRNQIGFVTQDTQLFSGSIRENLLFVAPNATDAELMEALHKASCDRLLARADKGIETVIGEGGMKVSGGEKQRLSIARALLRKPALLIFDEATSALDSITEESITATIREISAEGGQICVLIAHRLSTIMHADRIYVLEQGEVVETGSHESLLELKGLYYAMWRQQIGERKKTITPALSAN</sequence>
<dbReference type="Gene3D" id="3.40.50.300">
    <property type="entry name" value="P-loop containing nucleotide triphosphate hydrolases"/>
    <property type="match status" value="1"/>
</dbReference>
<dbReference type="RefSeq" id="WP_133991499.1">
    <property type="nucleotide sequence ID" value="NZ_SODV01000001.1"/>
</dbReference>
<dbReference type="InterPro" id="IPR039421">
    <property type="entry name" value="Type_1_exporter"/>
</dbReference>
<dbReference type="GO" id="GO:0005524">
    <property type="term" value="F:ATP binding"/>
    <property type="evidence" value="ECO:0007669"/>
    <property type="project" value="UniProtKB-KW"/>
</dbReference>
<feature type="transmembrane region" description="Helical" evidence="9">
    <location>
        <begin position="148"/>
        <end position="172"/>
    </location>
</feature>
<evidence type="ECO:0000256" key="7">
    <source>
        <dbReference type="ARBA" id="ARBA00022989"/>
    </source>
</evidence>
<feature type="domain" description="ABC transmembrane type-1" evidence="11">
    <location>
        <begin position="16"/>
        <end position="320"/>
    </location>
</feature>
<evidence type="ECO:0000256" key="6">
    <source>
        <dbReference type="ARBA" id="ARBA00022840"/>
    </source>
</evidence>
<dbReference type="InterPro" id="IPR011527">
    <property type="entry name" value="ABC1_TM_dom"/>
</dbReference>
<evidence type="ECO:0000256" key="5">
    <source>
        <dbReference type="ARBA" id="ARBA00022741"/>
    </source>
</evidence>
<keyword evidence="3" id="KW-1003">Cell membrane</keyword>
<keyword evidence="4 9" id="KW-0812">Transmembrane</keyword>
<dbReference type="GO" id="GO:0016887">
    <property type="term" value="F:ATP hydrolysis activity"/>
    <property type="evidence" value="ECO:0007669"/>
    <property type="project" value="InterPro"/>
</dbReference>
<keyword evidence="7 9" id="KW-1133">Transmembrane helix</keyword>
<keyword evidence="8 9" id="KW-0472">Membrane</keyword>
<evidence type="ECO:0000256" key="1">
    <source>
        <dbReference type="ARBA" id="ARBA00004651"/>
    </source>
</evidence>
<dbReference type="PROSITE" id="PS50893">
    <property type="entry name" value="ABC_TRANSPORTER_2"/>
    <property type="match status" value="1"/>
</dbReference>
<reference evidence="12 13" key="1">
    <citation type="submission" date="2019-03" db="EMBL/GenBank/DDBJ databases">
        <title>Genomic Encyclopedia of Type Strains, Phase IV (KMG-IV): sequencing the most valuable type-strain genomes for metagenomic binning, comparative biology and taxonomic classification.</title>
        <authorList>
            <person name="Goeker M."/>
        </authorList>
    </citation>
    <scope>NUCLEOTIDE SEQUENCE [LARGE SCALE GENOMIC DNA]</scope>
    <source>
        <strain evidence="12 13">DSM 100059</strain>
    </source>
</reference>
<evidence type="ECO:0000256" key="4">
    <source>
        <dbReference type="ARBA" id="ARBA00022692"/>
    </source>
</evidence>
<dbReference type="Proteomes" id="UP000294498">
    <property type="component" value="Unassembled WGS sequence"/>
</dbReference>
<dbReference type="Pfam" id="PF00005">
    <property type="entry name" value="ABC_tran"/>
    <property type="match status" value="1"/>
</dbReference>
<dbReference type="AlphaFoldDB" id="A0A4R8DSP0"/>
<evidence type="ECO:0000313" key="12">
    <source>
        <dbReference type="EMBL" id="TDX00171.1"/>
    </source>
</evidence>
<keyword evidence="6 12" id="KW-0067">ATP-binding</keyword>
<evidence type="ECO:0000259" key="11">
    <source>
        <dbReference type="PROSITE" id="PS50929"/>
    </source>
</evidence>
<dbReference type="FunFam" id="3.40.50.300:FF:000299">
    <property type="entry name" value="ABC transporter ATP-binding protein/permease"/>
    <property type="match status" value="1"/>
</dbReference>
<dbReference type="Gene3D" id="1.20.1560.10">
    <property type="entry name" value="ABC transporter type 1, transmembrane domain"/>
    <property type="match status" value="1"/>
</dbReference>
<dbReference type="SUPFAM" id="SSF52540">
    <property type="entry name" value="P-loop containing nucleoside triphosphate hydrolases"/>
    <property type="match status" value="1"/>
</dbReference>
<dbReference type="PANTHER" id="PTHR43394:SF1">
    <property type="entry name" value="ATP-BINDING CASSETTE SUB-FAMILY B MEMBER 10, MITOCHONDRIAL"/>
    <property type="match status" value="1"/>
</dbReference>
<feature type="transmembrane region" description="Helical" evidence="9">
    <location>
        <begin position="67"/>
        <end position="87"/>
    </location>
</feature>
<gene>
    <name evidence="12" type="ORF">EDB95_1188</name>
</gene>
<evidence type="ECO:0000259" key="10">
    <source>
        <dbReference type="PROSITE" id="PS50893"/>
    </source>
</evidence>
<dbReference type="CDD" id="cd07346">
    <property type="entry name" value="ABC_6TM_exporters"/>
    <property type="match status" value="1"/>
</dbReference>
<dbReference type="Pfam" id="PF00664">
    <property type="entry name" value="ABC_membrane"/>
    <property type="match status" value="1"/>
</dbReference>
<dbReference type="InterPro" id="IPR003593">
    <property type="entry name" value="AAA+_ATPase"/>
</dbReference>
<keyword evidence="13" id="KW-1185">Reference proteome</keyword>
<keyword evidence="2" id="KW-0813">Transport</keyword>
<feature type="domain" description="ABC transporter" evidence="10">
    <location>
        <begin position="352"/>
        <end position="589"/>
    </location>
</feature>
<dbReference type="SMART" id="SM00382">
    <property type="entry name" value="AAA"/>
    <property type="match status" value="1"/>
</dbReference>
<dbReference type="PROSITE" id="PS00211">
    <property type="entry name" value="ABC_TRANSPORTER_1"/>
    <property type="match status" value="1"/>
</dbReference>
<dbReference type="InterPro" id="IPR003439">
    <property type="entry name" value="ABC_transporter-like_ATP-bd"/>
</dbReference>
<evidence type="ECO:0000256" key="3">
    <source>
        <dbReference type="ARBA" id="ARBA00022475"/>
    </source>
</evidence>